<dbReference type="AlphaFoldDB" id="A0A151AF93"/>
<gene>
    <name evidence="1" type="ORF">HAPAU_13890</name>
</gene>
<comment type="caution">
    <text evidence="1">The sequence shown here is derived from an EMBL/GenBank/DDBJ whole genome shotgun (WGS) entry which is preliminary data.</text>
</comment>
<proteinExistence type="predicted"/>
<accession>A0A151AF93</accession>
<evidence type="ECO:0000313" key="1">
    <source>
        <dbReference type="EMBL" id="KYH26293.1"/>
    </source>
</evidence>
<dbReference type="RefSeq" id="WP_281177871.1">
    <property type="nucleotide sequence ID" value="NZ_LTAZ01000004.1"/>
</dbReference>
<evidence type="ECO:0000313" key="2">
    <source>
        <dbReference type="Proteomes" id="UP000075321"/>
    </source>
</evidence>
<name>A0A151AF93_9EURY</name>
<sequence>MSLRHDAVDRVSAYYRTNGLELRDATSAEAWLFAARPVEIEQ</sequence>
<keyword evidence="2" id="KW-1185">Reference proteome</keyword>
<dbReference type="EMBL" id="LTAZ01000004">
    <property type="protein sequence ID" value="KYH26293.1"/>
    <property type="molecule type" value="Genomic_DNA"/>
</dbReference>
<protein>
    <submittedName>
        <fullName evidence="1">Uncharacterized protein</fullName>
    </submittedName>
</protein>
<reference evidence="1 2" key="1">
    <citation type="submission" date="2016-02" db="EMBL/GenBank/DDBJ databases">
        <title>Genome sequence of Halalkalicoccus paucihalophilus DSM 24557.</title>
        <authorList>
            <person name="Poehlein A."/>
            <person name="Daniel R."/>
        </authorList>
    </citation>
    <scope>NUCLEOTIDE SEQUENCE [LARGE SCALE GENOMIC DNA]</scope>
    <source>
        <strain evidence="1 2">DSM 24557</strain>
    </source>
</reference>
<dbReference type="Proteomes" id="UP000075321">
    <property type="component" value="Unassembled WGS sequence"/>
</dbReference>
<dbReference type="PATRIC" id="fig|1008153.3.peg.1400"/>
<organism evidence="1 2">
    <name type="scientific">Halalkalicoccus paucihalophilus</name>
    <dbReference type="NCBI Taxonomy" id="1008153"/>
    <lineage>
        <taxon>Archaea</taxon>
        <taxon>Methanobacteriati</taxon>
        <taxon>Methanobacteriota</taxon>
        <taxon>Stenosarchaea group</taxon>
        <taxon>Halobacteria</taxon>
        <taxon>Halobacteriales</taxon>
        <taxon>Halococcaceae</taxon>
        <taxon>Halalkalicoccus</taxon>
    </lineage>
</organism>